<dbReference type="AlphaFoldDB" id="A0A9W6RHD3"/>
<accession>A0A9W6RHD3</accession>
<name>A0A9W6RHD3_9ACTN</name>
<reference evidence="1" key="1">
    <citation type="submission" date="2023-03" db="EMBL/GenBank/DDBJ databases">
        <title>Actinoallomurus iriomotensis NBRC 103681.</title>
        <authorList>
            <person name="Ichikawa N."/>
            <person name="Sato H."/>
            <person name="Tonouchi N."/>
        </authorList>
    </citation>
    <scope>NUCLEOTIDE SEQUENCE</scope>
    <source>
        <strain evidence="1">NBRC 103681</strain>
    </source>
</reference>
<evidence type="ECO:0000313" key="2">
    <source>
        <dbReference type="Proteomes" id="UP001165135"/>
    </source>
</evidence>
<sequence length="45" mass="5170">MFCSRVDPVDDTYRGKCDTIHQAYRDGMEDHFGALVIRTPPDALR</sequence>
<dbReference type="Proteomes" id="UP001165135">
    <property type="component" value="Unassembled WGS sequence"/>
</dbReference>
<comment type="caution">
    <text evidence="1">The sequence shown here is derived from an EMBL/GenBank/DDBJ whole genome shotgun (WGS) entry which is preliminary data.</text>
</comment>
<proteinExistence type="predicted"/>
<gene>
    <name evidence="1" type="ORF">Airi01_043130</name>
</gene>
<organism evidence="1 2">
    <name type="scientific">Actinoallomurus iriomotensis</name>
    <dbReference type="NCBI Taxonomy" id="478107"/>
    <lineage>
        <taxon>Bacteria</taxon>
        <taxon>Bacillati</taxon>
        <taxon>Actinomycetota</taxon>
        <taxon>Actinomycetes</taxon>
        <taxon>Streptosporangiales</taxon>
        <taxon>Thermomonosporaceae</taxon>
        <taxon>Actinoallomurus</taxon>
    </lineage>
</organism>
<evidence type="ECO:0000313" key="1">
    <source>
        <dbReference type="EMBL" id="GLY76046.1"/>
    </source>
</evidence>
<protein>
    <submittedName>
        <fullName evidence="1">Uncharacterized protein</fullName>
    </submittedName>
</protein>
<dbReference type="EMBL" id="BSTJ01000005">
    <property type="protein sequence ID" value="GLY76046.1"/>
    <property type="molecule type" value="Genomic_DNA"/>
</dbReference>